<evidence type="ECO:0000313" key="8">
    <source>
        <dbReference type="EMBL" id="CAB4585154.1"/>
    </source>
</evidence>
<gene>
    <name evidence="8" type="ORF">UFOPK1788_00165</name>
</gene>
<evidence type="ECO:0000256" key="2">
    <source>
        <dbReference type="ARBA" id="ARBA00012939"/>
    </source>
</evidence>
<dbReference type="PANTHER" id="PTHR30524:SF0">
    <property type="entry name" value="ALTRONATE OXIDOREDUCTASE-RELATED"/>
    <property type="match status" value="1"/>
</dbReference>
<sequence length="375" mass="39794">MTAVHFGAGNIGRGFIGLLLHEAGHHVTFVDVDAELINEINSTPSYRVIETGDGAQTHTVTGFSGLNSAVDPDQVVSAISAADIVTTAVGPRVLPFIAPLIAQALKARPPGSPLAIMACENALGATDVLKEAIAELADASDFSRAVFANTAVDRIVPVQAEGLGLDVVVESFCEWVVEGAPFGGKPPVIPGAHFVDDLAPFIERKLFTVNTGHASIAYLGRLRGASTIAEALALPEVRETVLRVLDETADMLVARHGIDPDAQREYAAKTVSRFLNPELVDLTDRVGRQPMRKLSRHERLIEPAAALAERGITPTALLEVISAAFQFDVADDAESVELKALVAQLNAEDLCERVCGITPQHPLFPSLVSAISRTL</sequence>
<evidence type="ECO:0000256" key="1">
    <source>
        <dbReference type="ARBA" id="ARBA00006541"/>
    </source>
</evidence>
<proteinExistence type="inferred from homology"/>
<keyword evidence="4" id="KW-0560">Oxidoreductase</keyword>
<dbReference type="GO" id="GO:0019592">
    <property type="term" value="P:mannitol catabolic process"/>
    <property type="evidence" value="ECO:0007669"/>
    <property type="project" value="TreeGrafter"/>
</dbReference>
<dbReference type="NCBIfam" id="NF002652">
    <property type="entry name" value="PRK02318.2-5"/>
    <property type="match status" value="1"/>
</dbReference>
<dbReference type="Gene3D" id="3.40.50.720">
    <property type="entry name" value="NAD(P)-binding Rossmann-like Domain"/>
    <property type="match status" value="1"/>
</dbReference>
<dbReference type="Gene3D" id="1.10.1040.10">
    <property type="entry name" value="N-(1-d-carboxylethyl)-l-norvaline Dehydrogenase, domain 2"/>
    <property type="match status" value="1"/>
</dbReference>
<dbReference type="GO" id="GO:0005829">
    <property type="term" value="C:cytosol"/>
    <property type="evidence" value="ECO:0007669"/>
    <property type="project" value="TreeGrafter"/>
</dbReference>
<accession>A0A6J6FE23</accession>
<dbReference type="Pfam" id="PF08125">
    <property type="entry name" value="Mannitol_dh_C"/>
    <property type="match status" value="1"/>
</dbReference>
<dbReference type="EMBL" id="CAEZUE010000010">
    <property type="protein sequence ID" value="CAB4585154.1"/>
    <property type="molecule type" value="Genomic_DNA"/>
</dbReference>
<evidence type="ECO:0000256" key="3">
    <source>
        <dbReference type="ARBA" id="ARBA00016219"/>
    </source>
</evidence>
<dbReference type="InterPro" id="IPR036291">
    <property type="entry name" value="NAD(P)-bd_dom_sf"/>
</dbReference>
<dbReference type="Pfam" id="PF01232">
    <property type="entry name" value="Mannitol_dh"/>
    <property type="match status" value="1"/>
</dbReference>
<feature type="domain" description="Mannitol dehydrogenase N-terminal" evidence="6">
    <location>
        <begin position="1"/>
        <end position="189"/>
    </location>
</feature>
<dbReference type="SUPFAM" id="SSF48179">
    <property type="entry name" value="6-phosphogluconate dehydrogenase C-terminal domain-like"/>
    <property type="match status" value="1"/>
</dbReference>
<dbReference type="AlphaFoldDB" id="A0A6J6FE23"/>
<evidence type="ECO:0000259" key="6">
    <source>
        <dbReference type="Pfam" id="PF01232"/>
    </source>
</evidence>
<dbReference type="HAMAP" id="MF_00196">
    <property type="entry name" value="Mannitol_dehydrog"/>
    <property type="match status" value="1"/>
</dbReference>
<dbReference type="InterPro" id="IPR013131">
    <property type="entry name" value="Mannitol_DH_N"/>
</dbReference>
<dbReference type="InterPro" id="IPR008927">
    <property type="entry name" value="6-PGluconate_DH-like_C_sf"/>
</dbReference>
<protein>
    <recommendedName>
        <fullName evidence="3">Mannitol-1-phosphate 5-dehydrogenase</fullName>
        <ecNumber evidence="2">1.1.1.17</ecNumber>
    </recommendedName>
</protein>
<organism evidence="8">
    <name type="scientific">freshwater metagenome</name>
    <dbReference type="NCBI Taxonomy" id="449393"/>
    <lineage>
        <taxon>unclassified sequences</taxon>
        <taxon>metagenomes</taxon>
        <taxon>ecological metagenomes</taxon>
    </lineage>
</organism>
<evidence type="ECO:0000259" key="7">
    <source>
        <dbReference type="Pfam" id="PF08125"/>
    </source>
</evidence>
<reference evidence="8" key="1">
    <citation type="submission" date="2020-05" db="EMBL/GenBank/DDBJ databases">
        <authorList>
            <person name="Chiriac C."/>
            <person name="Salcher M."/>
            <person name="Ghai R."/>
            <person name="Kavagutti S V."/>
        </authorList>
    </citation>
    <scope>NUCLEOTIDE SEQUENCE</scope>
</reference>
<dbReference type="SUPFAM" id="SSF51735">
    <property type="entry name" value="NAD(P)-binding Rossmann-fold domains"/>
    <property type="match status" value="1"/>
</dbReference>
<feature type="domain" description="Mannitol dehydrogenase C-terminal" evidence="7">
    <location>
        <begin position="197"/>
        <end position="338"/>
    </location>
</feature>
<name>A0A6J6FE23_9ZZZZ</name>
<comment type="similarity">
    <text evidence="1">Belongs to the mannitol dehydrogenase family.</text>
</comment>
<dbReference type="InterPro" id="IPR013328">
    <property type="entry name" value="6PGD_dom2"/>
</dbReference>
<dbReference type="EC" id="1.1.1.17" evidence="2"/>
<evidence type="ECO:0000256" key="5">
    <source>
        <dbReference type="ARBA" id="ARBA00023027"/>
    </source>
</evidence>
<evidence type="ECO:0000256" key="4">
    <source>
        <dbReference type="ARBA" id="ARBA00023002"/>
    </source>
</evidence>
<dbReference type="GO" id="GO:0008926">
    <property type="term" value="F:mannitol-1-phosphate 5-dehydrogenase activity"/>
    <property type="evidence" value="ECO:0007669"/>
    <property type="project" value="UniProtKB-EC"/>
</dbReference>
<dbReference type="PRINTS" id="PR00084">
    <property type="entry name" value="MTLDHDRGNASE"/>
</dbReference>
<dbReference type="InterPro" id="IPR000669">
    <property type="entry name" value="Mannitol_DH"/>
</dbReference>
<dbReference type="InterPro" id="IPR023028">
    <property type="entry name" value="Mannitol_1_phos_5_DH"/>
</dbReference>
<dbReference type="InterPro" id="IPR013118">
    <property type="entry name" value="Mannitol_DH_C"/>
</dbReference>
<dbReference type="PANTHER" id="PTHR30524">
    <property type="entry name" value="MANNITOL-1-PHOSPHATE 5-DEHYDROGENASE"/>
    <property type="match status" value="1"/>
</dbReference>
<keyword evidence="5" id="KW-0520">NAD</keyword>